<dbReference type="CDD" id="cd05227">
    <property type="entry name" value="AR_SDR_e"/>
    <property type="match status" value="1"/>
</dbReference>
<comment type="caution">
    <text evidence="4">The sequence shown here is derived from an EMBL/GenBank/DDBJ whole genome shotgun (WGS) entry which is preliminary data.</text>
</comment>
<dbReference type="AlphaFoldDB" id="A0AAI9E830"/>
<keyword evidence="1" id="KW-0560">Oxidoreductase</keyword>
<evidence type="ECO:0000256" key="2">
    <source>
        <dbReference type="ARBA" id="ARBA00023445"/>
    </source>
</evidence>
<dbReference type="InterPro" id="IPR001509">
    <property type="entry name" value="Epimerase_deHydtase"/>
</dbReference>
<name>A0AAI9E830_9PEZI</name>
<dbReference type="GO" id="GO:0016616">
    <property type="term" value="F:oxidoreductase activity, acting on the CH-OH group of donors, NAD or NADP as acceptor"/>
    <property type="evidence" value="ECO:0007669"/>
    <property type="project" value="TreeGrafter"/>
</dbReference>
<feature type="domain" description="NAD-dependent epimerase/dehydratase" evidence="3">
    <location>
        <begin position="8"/>
        <end position="253"/>
    </location>
</feature>
<proteinExistence type="inferred from homology"/>
<dbReference type="PANTHER" id="PTHR10366">
    <property type="entry name" value="NAD DEPENDENT EPIMERASE/DEHYDRATASE"/>
    <property type="match status" value="1"/>
</dbReference>
<keyword evidence="5" id="KW-1185">Reference proteome</keyword>
<dbReference type="Pfam" id="PF01370">
    <property type="entry name" value="Epimerase"/>
    <property type="match status" value="1"/>
</dbReference>
<dbReference type="SUPFAM" id="SSF51735">
    <property type="entry name" value="NAD(P)-binding Rossmann-fold domains"/>
    <property type="match status" value="1"/>
</dbReference>
<evidence type="ECO:0000313" key="5">
    <source>
        <dbReference type="Proteomes" id="UP001296104"/>
    </source>
</evidence>
<dbReference type="PANTHER" id="PTHR10366:SF564">
    <property type="entry name" value="STEROL-4-ALPHA-CARBOXYLATE 3-DEHYDROGENASE, DECARBOXYLATING"/>
    <property type="match status" value="1"/>
</dbReference>
<gene>
    <name evidence="4" type="ORF">LECACI_7A001910</name>
</gene>
<sequence length="355" mass="37893">MANINETVLITGGSGFIASHCILLALQKGYQVRTTVRDLTRTDHVKKALETGGATQEQIASIKFFAVDLGSDDNWSEACRDCTYMLHVASPFPPSVPKHEDELIVPAKEGTLRALRFGKEAGSVKRVVVTSSYAAIGYGHASQSKPYTEDDWSVIDGSKGVKVPPYQKSKTIAEKAAWDWIAKEGGSMDLAVVNPVGVFGPVLSGDFAASVQVVSRLLNGEIPACPNLAIGAVDVRDVADLHLRAMTDPKAAGQRYLACADSGPGISMKEIAHVLKKNLPGKESRRVTTRTAPNFLVKLMGLFDPAIGLIVPELGVVVKASNEKAKTQLGWSPRSQEDAIVASGKSLIECGVVKK</sequence>
<comment type="similarity">
    <text evidence="2">Belongs to the NAD(P)-dependent epimerase/dehydratase family. Dihydroflavonol-4-reductase subfamily.</text>
</comment>
<accession>A0AAI9E830</accession>
<evidence type="ECO:0000313" key="4">
    <source>
        <dbReference type="EMBL" id="CAK3866615.1"/>
    </source>
</evidence>
<dbReference type="InterPro" id="IPR036291">
    <property type="entry name" value="NAD(P)-bd_dom_sf"/>
</dbReference>
<dbReference type="Gene3D" id="3.40.50.720">
    <property type="entry name" value="NAD(P)-binding Rossmann-like Domain"/>
    <property type="match status" value="1"/>
</dbReference>
<evidence type="ECO:0000256" key="1">
    <source>
        <dbReference type="ARBA" id="ARBA00023002"/>
    </source>
</evidence>
<evidence type="ECO:0000259" key="3">
    <source>
        <dbReference type="Pfam" id="PF01370"/>
    </source>
</evidence>
<reference evidence="4" key="1">
    <citation type="submission" date="2023-11" db="EMBL/GenBank/DDBJ databases">
        <authorList>
            <person name="Alioto T."/>
            <person name="Alioto T."/>
            <person name="Gomez Garrido J."/>
        </authorList>
    </citation>
    <scope>NUCLEOTIDE SEQUENCE</scope>
</reference>
<dbReference type="InterPro" id="IPR050425">
    <property type="entry name" value="NAD(P)_dehydrat-like"/>
</dbReference>
<dbReference type="EMBL" id="CAVMBE010000008">
    <property type="protein sequence ID" value="CAK3866615.1"/>
    <property type="molecule type" value="Genomic_DNA"/>
</dbReference>
<dbReference type="FunFam" id="3.40.50.720:FF:000336">
    <property type="entry name" value="Aldehyde reductase"/>
    <property type="match status" value="1"/>
</dbReference>
<organism evidence="4 5">
    <name type="scientific">Lecanosticta acicola</name>
    <dbReference type="NCBI Taxonomy" id="111012"/>
    <lineage>
        <taxon>Eukaryota</taxon>
        <taxon>Fungi</taxon>
        <taxon>Dikarya</taxon>
        <taxon>Ascomycota</taxon>
        <taxon>Pezizomycotina</taxon>
        <taxon>Dothideomycetes</taxon>
        <taxon>Dothideomycetidae</taxon>
        <taxon>Mycosphaerellales</taxon>
        <taxon>Mycosphaerellaceae</taxon>
        <taxon>Lecanosticta</taxon>
    </lineage>
</organism>
<dbReference type="Proteomes" id="UP001296104">
    <property type="component" value="Unassembled WGS sequence"/>
</dbReference>
<protein>
    <submittedName>
        <fullName evidence="4">Aldehyde reductase</fullName>
    </submittedName>
</protein>